<dbReference type="InParanoid" id="F6QZQ8"/>
<protein>
    <submittedName>
        <fullName evidence="2">Uncharacterized LOC100179749</fullName>
    </submittedName>
</protein>
<evidence type="ECO:0000313" key="3">
    <source>
        <dbReference type="Proteomes" id="UP000008144"/>
    </source>
</evidence>
<feature type="transmembrane region" description="Helical" evidence="1">
    <location>
        <begin position="204"/>
        <end position="223"/>
    </location>
</feature>
<dbReference type="HOGENOM" id="CLU_959621_0_0_1"/>
<keyword evidence="3" id="KW-1185">Reference proteome</keyword>
<keyword evidence="1" id="KW-0472">Membrane</keyword>
<keyword evidence="1" id="KW-0812">Transmembrane</keyword>
<dbReference type="AlphaFoldDB" id="F6QZQ8"/>
<evidence type="ECO:0000256" key="1">
    <source>
        <dbReference type="SAM" id="Phobius"/>
    </source>
</evidence>
<dbReference type="Proteomes" id="UP000008144">
    <property type="component" value="Unassembled WGS sequence"/>
</dbReference>
<dbReference type="Ensembl" id="ENSCINT00000029062.2">
    <property type="protein sequence ID" value="ENSCINP00000028816.2"/>
    <property type="gene ID" value="ENSCING00000016742.2"/>
</dbReference>
<gene>
    <name evidence="2" type="primary">LOC100179749</name>
</gene>
<feature type="transmembrane region" description="Helical" evidence="1">
    <location>
        <begin position="230"/>
        <end position="252"/>
    </location>
</feature>
<accession>A0A1W2WB61</accession>
<feature type="transmembrane region" description="Helical" evidence="1">
    <location>
        <begin position="92"/>
        <end position="111"/>
    </location>
</feature>
<dbReference type="PANTHER" id="PTHR33802:SF1">
    <property type="entry name" value="XK-RELATED PROTEIN"/>
    <property type="match status" value="1"/>
</dbReference>
<feature type="transmembrane region" description="Helical" evidence="1">
    <location>
        <begin position="258"/>
        <end position="277"/>
    </location>
</feature>
<dbReference type="GeneID" id="100179749"/>
<name>F6QZQ8_CIOIN</name>
<dbReference type="RefSeq" id="XP_002127923.1">
    <property type="nucleotide sequence ID" value="XM_002127887.3"/>
</dbReference>
<evidence type="ECO:0000313" key="2">
    <source>
        <dbReference type="Ensembl" id="ENSCINP00000028816.2"/>
    </source>
</evidence>
<sequence length="291" mass="32749">MPRERILCVFSALGFAACAYQYTVFGLADKVRMPGAGWYEKSAAEVAKKFPLKNDPSEVMVGTAWVFTFLPNLLSTLYLLTAQRQRRIFPQVFYIVYCVNTLLTLAWTFTYERGLHLMSTMIVGSVCVLGAIQLYIGIKHFKEFHISAPEKFKWWLQRVVLNSVALTTTWSFVALPSTVSYLLIYERSNQSETAILKGLMNVDTATSIGLCLLAIGQITWTLLDFLIVPAYTSIVTSVYPVLVFGGFGLALSNFEHGFNRHNIFCLVVGIVASISMIKRKRIHENSTPKQE</sequence>
<feature type="transmembrane region" description="Helical" evidence="1">
    <location>
        <begin position="159"/>
        <end position="184"/>
    </location>
</feature>
<dbReference type="GeneTree" id="ENSGT00530000065201"/>
<reference evidence="2" key="3">
    <citation type="submission" date="2025-09" db="UniProtKB">
        <authorList>
            <consortium name="Ensembl"/>
        </authorList>
    </citation>
    <scope>IDENTIFICATION</scope>
</reference>
<dbReference type="KEGG" id="cin:100179749"/>
<feature type="transmembrane region" description="Helical" evidence="1">
    <location>
        <begin position="59"/>
        <end position="80"/>
    </location>
</feature>
<feature type="transmembrane region" description="Helical" evidence="1">
    <location>
        <begin position="117"/>
        <end position="138"/>
    </location>
</feature>
<keyword evidence="1" id="KW-1133">Transmembrane helix</keyword>
<organism evidence="2 3">
    <name type="scientific">Ciona intestinalis</name>
    <name type="common">Transparent sea squirt</name>
    <name type="synonym">Ascidia intestinalis</name>
    <dbReference type="NCBI Taxonomy" id="7719"/>
    <lineage>
        <taxon>Eukaryota</taxon>
        <taxon>Metazoa</taxon>
        <taxon>Chordata</taxon>
        <taxon>Tunicata</taxon>
        <taxon>Ascidiacea</taxon>
        <taxon>Phlebobranchia</taxon>
        <taxon>Cionidae</taxon>
        <taxon>Ciona</taxon>
    </lineage>
</organism>
<dbReference type="PROSITE" id="PS51257">
    <property type="entry name" value="PROKAR_LIPOPROTEIN"/>
    <property type="match status" value="1"/>
</dbReference>
<reference evidence="3" key="1">
    <citation type="journal article" date="2002" name="Science">
        <title>The draft genome of Ciona intestinalis: insights into chordate and vertebrate origins.</title>
        <authorList>
            <person name="Dehal P."/>
            <person name="Satou Y."/>
            <person name="Campbell R.K."/>
            <person name="Chapman J."/>
            <person name="Degnan B."/>
            <person name="De Tomaso A."/>
            <person name="Davidson B."/>
            <person name="Di Gregorio A."/>
            <person name="Gelpke M."/>
            <person name="Goodstein D.M."/>
            <person name="Harafuji N."/>
            <person name="Hastings K.E."/>
            <person name="Ho I."/>
            <person name="Hotta K."/>
            <person name="Huang W."/>
            <person name="Kawashima T."/>
            <person name="Lemaire P."/>
            <person name="Martinez D."/>
            <person name="Meinertzhagen I.A."/>
            <person name="Necula S."/>
            <person name="Nonaka M."/>
            <person name="Putnam N."/>
            <person name="Rash S."/>
            <person name="Saiga H."/>
            <person name="Satake M."/>
            <person name="Terry A."/>
            <person name="Yamada L."/>
            <person name="Wang H.G."/>
            <person name="Awazu S."/>
            <person name="Azumi K."/>
            <person name="Boore J."/>
            <person name="Branno M."/>
            <person name="Chin-Bow S."/>
            <person name="DeSantis R."/>
            <person name="Doyle S."/>
            <person name="Francino P."/>
            <person name="Keys D.N."/>
            <person name="Haga S."/>
            <person name="Hayashi H."/>
            <person name="Hino K."/>
            <person name="Imai K.S."/>
            <person name="Inaba K."/>
            <person name="Kano S."/>
            <person name="Kobayashi K."/>
            <person name="Kobayashi M."/>
            <person name="Lee B.I."/>
            <person name="Makabe K.W."/>
            <person name="Manohar C."/>
            <person name="Matassi G."/>
            <person name="Medina M."/>
            <person name="Mochizuki Y."/>
            <person name="Mount S."/>
            <person name="Morishita T."/>
            <person name="Miura S."/>
            <person name="Nakayama A."/>
            <person name="Nishizaka S."/>
            <person name="Nomoto H."/>
            <person name="Ohta F."/>
            <person name="Oishi K."/>
            <person name="Rigoutsos I."/>
            <person name="Sano M."/>
            <person name="Sasaki A."/>
            <person name="Sasakura Y."/>
            <person name="Shoguchi E."/>
            <person name="Shin-i T."/>
            <person name="Spagnuolo A."/>
            <person name="Stainier D."/>
            <person name="Suzuki M.M."/>
            <person name="Tassy O."/>
            <person name="Takatori N."/>
            <person name="Tokuoka M."/>
            <person name="Yagi K."/>
            <person name="Yoshizaki F."/>
            <person name="Wada S."/>
            <person name="Zhang C."/>
            <person name="Hyatt P.D."/>
            <person name="Larimer F."/>
            <person name="Detter C."/>
            <person name="Doggett N."/>
            <person name="Glavina T."/>
            <person name="Hawkins T."/>
            <person name="Richardson P."/>
            <person name="Lucas S."/>
            <person name="Kohara Y."/>
            <person name="Levine M."/>
            <person name="Satoh N."/>
            <person name="Rokhsar D.S."/>
        </authorList>
    </citation>
    <scope>NUCLEOTIDE SEQUENCE [LARGE SCALE GENOMIC DNA]</scope>
</reference>
<reference evidence="2" key="2">
    <citation type="submission" date="2025-08" db="UniProtKB">
        <authorList>
            <consortium name="Ensembl"/>
        </authorList>
    </citation>
    <scope>IDENTIFICATION</scope>
</reference>
<accession>F6QZQ8</accession>
<proteinExistence type="predicted"/>
<dbReference type="PANTHER" id="PTHR33802">
    <property type="entry name" value="SI:CH211-161H7.5-RELATED"/>
    <property type="match status" value="1"/>
</dbReference>